<dbReference type="EMBL" id="SBLB01000009">
    <property type="protein sequence ID" value="RYC67103.1"/>
    <property type="molecule type" value="Genomic_DNA"/>
</dbReference>
<dbReference type="AlphaFoldDB" id="A0A4Q2UD60"/>
<proteinExistence type="predicted"/>
<name>A0A4Q2UD60_9BACT</name>
<organism evidence="1 2">
    <name type="scientific">Spirosoma sordidisoli</name>
    <dbReference type="NCBI Taxonomy" id="2502893"/>
    <lineage>
        <taxon>Bacteria</taxon>
        <taxon>Pseudomonadati</taxon>
        <taxon>Bacteroidota</taxon>
        <taxon>Cytophagia</taxon>
        <taxon>Cytophagales</taxon>
        <taxon>Cytophagaceae</taxon>
        <taxon>Spirosoma</taxon>
    </lineage>
</organism>
<dbReference type="RefSeq" id="WP_129605522.1">
    <property type="nucleotide sequence ID" value="NZ_SBLB01000009.1"/>
</dbReference>
<gene>
    <name evidence="1" type="ORF">EQG79_25825</name>
</gene>
<evidence type="ECO:0000313" key="1">
    <source>
        <dbReference type="EMBL" id="RYC67103.1"/>
    </source>
</evidence>
<protein>
    <submittedName>
        <fullName evidence="1">Uncharacterized protein</fullName>
    </submittedName>
</protein>
<dbReference type="SUPFAM" id="SSF48179">
    <property type="entry name" value="6-phosphogluconate dehydrogenase C-terminal domain-like"/>
    <property type="match status" value="1"/>
</dbReference>
<dbReference type="InterPro" id="IPR008927">
    <property type="entry name" value="6-PGluconate_DH-like_C_sf"/>
</dbReference>
<dbReference type="Proteomes" id="UP000290407">
    <property type="component" value="Unassembled WGS sequence"/>
</dbReference>
<dbReference type="Gene3D" id="1.10.1040.10">
    <property type="entry name" value="N-(1-d-carboxylethyl)-l-norvaline Dehydrogenase, domain 2"/>
    <property type="match status" value="1"/>
</dbReference>
<dbReference type="InterPro" id="IPR013328">
    <property type="entry name" value="6PGD_dom2"/>
</dbReference>
<accession>A0A4Q2UD60</accession>
<comment type="caution">
    <text evidence="1">The sequence shown here is derived from an EMBL/GenBank/DDBJ whole genome shotgun (WGS) entry which is preliminary data.</text>
</comment>
<keyword evidence="2" id="KW-1185">Reference proteome</keyword>
<evidence type="ECO:0000313" key="2">
    <source>
        <dbReference type="Proteomes" id="UP000290407"/>
    </source>
</evidence>
<sequence>MLTLINQLLTVDRTGANLPGYSPAADGVEQLIETVGDTDQSMRAAAFTWLAYPLVLAEPTADIRSGGLYHSFLHSFVVRFDGATDNVVSDADQSAWVDQLLNQFAETVDTDSLQRLCAEGASVLPTFLLPVLTQELNQGHATAGLAFWLAAYGHYLHTCLGAVQPERSPYRPQLTGEDVMRVTNPDVTALFDIQPLESARLRLYPALVAQYKTYRTQIALHGLVFPLKQTLCAFWEEQPPEGTVLMPA</sequence>
<reference evidence="1 2" key="1">
    <citation type="submission" date="2019-01" db="EMBL/GenBank/DDBJ databases">
        <title>Spirosoma flava sp. nov., a propanil-degrading bacterium isolated from herbicide-contaminated soil.</title>
        <authorList>
            <person name="Zhang L."/>
            <person name="Jiang J.-D."/>
        </authorList>
    </citation>
    <scope>NUCLEOTIDE SEQUENCE [LARGE SCALE GENOMIC DNA]</scope>
    <source>
        <strain evidence="1 2">TY50</strain>
    </source>
</reference>